<keyword evidence="1" id="KW-0812">Transmembrane</keyword>
<reference evidence="2" key="1">
    <citation type="submission" date="2024-07" db="EMBL/GenBank/DDBJ databases">
        <authorList>
            <person name="Kim Y.J."/>
            <person name="Jeong J.Y."/>
        </authorList>
    </citation>
    <scope>NUCLEOTIDE SEQUENCE</scope>
    <source>
        <strain evidence="2">GIHE-MW2</strain>
    </source>
</reference>
<protein>
    <submittedName>
        <fullName evidence="2">Mechanosensitive ion channel</fullName>
    </submittedName>
</protein>
<feature type="transmembrane region" description="Helical" evidence="1">
    <location>
        <begin position="444"/>
        <end position="467"/>
    </location>
</feature>
<feature type="transmembrane region" description="Helical" evidence="1">
    <location>
        <begin position="337"/>
        <end position="358"/>
    </location>
</feature>
<dbReference type="InterPro" id="IPR045275">
    <property type="entry name" value="MscS_archaea/bacteria_type"/>
</dbReference>
<dbReference type="RefSeq" id="WP_054470025.1">
    <property type="nucleotide sequence ID" value="NZ_CP159837.1"/>
</dbReference>
<dbReference type="NCBIfam" id="NF033912">
    <property type="entry name" value="msc"/>
    <property type="match status" value="1"/>
</dbReference>
<accession>A0AAU8JF35</accession>
<name>A0AAU8JF35_9CYAN</name>
<feature type="transmembrane region" description="Helical" evidence="1">
    <location>
        <begin position="111"/>
        <end position="130"/>
    </location>
</feature>
<dbReference type="Pfam" id="PF05552">
    <property type="entry name" value="MS_channel_1st_1"/>
    <property type="match status" value="4"/>
</dbReference>
<dbReference type="EMBL" id="CP159837">
    <property type="protein sequence ID" value="XCM37415.1"/>
    <property type="molecule type" value="Genomic_DNA"/>
</dbReference>
<feature type="transmembrane region" description="Helical" evidence="1">
    <location>
        <begin position="50"/>
        <end position="68"/>
    </location>
</feature>
<proteinExistence type="predicted"/>
<feature type="transmembrane region" description="Helical" evidence="1">
    <location>
        <begin position="296"/>
        <end position="317"/>
    </location>
</feature>
<keyword evidence="1" id="KW-1133">Transmembrane helix</keyword>
<feature type="transmembrane region" description="Helical" evidence="1">
    <location>
        <begin position="151"/>
        <end position="172"/>
    </location>
</feature>
<dbReference type="GO" id="GO:0008381">
    <property type="term" value="F:mechanosensitive monoatomic ion channel activity"/>
    <property type="evidence" value="ECO:0007669"/>
    <property type="project" value="InterPro"/>
</dbReference>
<feature type="transmembrane region" description="Helical" evidence="1">
    <location>
        <begin position="205"/>
        <end position="224"/>
    </location>
</feature>
<dbReference type="AlphaFoldDB" id="A0AAU8JF35"/>
<feature type="transmembrane region" description="Helical" evidence="1">
    <location>
        <begin position="403"/>
        <end position="424"/>
    </location>
</feature>
<feature type="transmembrane region" description="Helical" evidence="1">
    <location>
        <begin position="245"/>
        <end position="266"/>
    </location>
</feature>
<dbReference type="PANTHER" id="PTHR30221">
    <property type="entry name" value="SMALL-CONDUCTANCE MECHANOSENSITIVE CHANNEL"/>
    <property type="match status" value="1"/>
</dbReference>
<keyword evidence="1" id="KW-0472">Membrane</keyword>
<sequence length="545" mass="57772">MNEILQITRIPESGLRLGSNLLLAQENAVSSALSPVTSFFQKMGEQVGSFLPSLIGAIAILLVGWMLANALALGTKKLLDATEIDNWIAAKVLGRQPNDPKVPIEKWVSQLVFWVIMIFALVAFFNVLNLDIVSQPLNSFLQQIFNYLPKIGGAVVILGVAWIVATMTKAIVTHGLQSFHLDDRLAEQTGGEQSPFSLNETLANAMYWFVFLFFLPLVLDALQLQGPLQPVQNLLDTILSALPKILTAVIIGAIGWFIAWIVRRIITNVLAAMGTDQIASKMGLTQTDGGMSLSGLIGTLVYVLILIPTAIAALNALQIEAISAPAVSMLQQILNTIPQIFTAALIFAVFYAIGQFISELVAKILASLGFNNIFQWLGLPTVSPSDNASNSETISVNKTPSEIAGIVVQVGIMLFAAVAASEVLGMPALTQIAQGILQGSGNVLVGLLVFGIGLYLANLAFTLISGAGGANAKILGNSARISIIALSGAMALQQMGIATDIVNLAFGLLLGAIAVAVAIAFGLGGRDVAAEQLRQWLSTFKDNDK</sequence>
<dbReference type="PANTHER" id="PTHR30221:SF1">
    <property type="entry name" value="SMALL-CONDUCTANCE MECHANOSENSITIVE CHANNEL"/>
    <property type="match status" value="1"/>
</dbReference>
<feature type="transmembrane region" description="Helical" evidence="1">
    <location>
        <begin position="504"/>
        <end position="524"/>
    </location>
</feature>
<evidence type="ECO:0000313" key="2">
    <source>
        <dbReference type="EMBL" id="XCM37415.1"/>
    </source>
</evidence>
<dbReference type="Gene3D" id="1.10.287.1260">
    <property type="match status" value="1"/>
</dbReference>
<evidence type="ECO:0000256" key="1">
    <source>
        <dbReference type="SAM" id="Phobius"/>
    </source>
</evidence>
<organism evidence="2">
    <name type="scientific">Planktothricoides raciborskii GIHE-MW2</name>
    <dbReference type="NCBI Taxonomy" id="2792601"/>
    <lineage>
        <taxon>Bacteria</taxon>
        <taxon>Bacillati</taxon>
        <taxon>Cyanobacteriota</taxon>
        <taxon>Cyanophyceae</taxon>
        <taxon>Oscillatoriophycideae</taxon>
        <taxon>Oscillatoriales</taxon>
        <taxon>Oscillatoriaceae</taxon>
        <taxon>Planktothricoides</taxon>
    </lineage>
</organism>
<dbReference type="InterPro" id="IPR008910">
    <property type="entry name" value="MSC_TM_helix"/>
</dbReference>
<gene>
    <name evidence="2" type="ORF">ABWT76_000172</name>
</gene>